<accession>A0A8S5UBA4</accession>
<reference evidence="1" key="1">
    <citation type="journal article" date="2021" name="Proc. Natl. Acad. Sci. U.S.A.">
        <title>A Catalog of Tens of Thousands of Viruses from Human Metagenomes Reveals Hidden Associations with Chronic Diseases.</title>
        <authorList>
            <person name="Tisza M.J."/>
            <person name="Buck C.B."/>
        </authorList>
    </citation>
    <scope>NUCLEOTIDE SEQUENCE</scope>
    <source>
        <strain evidence="1">CtcK97</strain>
    </source>
</reference>
<protein>
    <submittedName>
        <fullName evidence="1">Uncharacterized protein</fullName>
    </submittedName>
</protein>
<proteinExistence type="predicted"/>
<organism evidence="1">
    <name type="scientific">Siphoviridae sp. ctcK97</name>
    <dbReference type="NCBI Taxonomy" id="2825571"/>
    <lineage>
        <taxon>Viruses</taxon>
        <taxon>Duplodnaviria</taxon>
        <taxon>Heunggongvirae</taxon>
        <taxon>Uroviricota</taxon>
        <taxon>Caudoviricetes</taxon>
    </lineage>
</organism>
<name>A0A8S5UBA4_9CAUD</name>
<sequence>MYTFGIMLGFFGVCCALDPNRARKKAYKKSQN</sequence>
<dbReference type="EMBL" id="BK016058">
    <property type="protein sequence ID" value="DAF91630.1"/>
    <property type="molecule type" value="Genomic_DNA"/>
</dbReference>
<evidence type="ECO:0000313" key="1">
    <source>
        <dbReference type="EMBL" id="DAF91630.1"/>
    </source>
</evidence>